<dbReference type="Proteomes" id="UP001303760">
    <property type="component" value="Unassembled WGS sequence"/>
</dbReference>
<comment type="caution">
    <text evidence="2">The sequence shown here is derived from an EMBL/GenBank/DDBJ whole genome shotgun (WGS) entry which is preliminary data.</text>
</comment>
<dbReference type="InterPro" id="IPR016181">
    <property type="entry name" value="Acyl_CoA_acyltransferase"/>
</dbReference>
<organism evidence="2 3">
    <name type="scientific">Achaetomium macrosporum</name>
    <dbReference type="NCBI Taxonomy" id="79813"/>
    <lineage>
        <taxon>Eukaryota</taxon>
        <taxon>Fungi</taxon>
        <taxon>Dikarya</taxon>
        <taxon>Ascomycota</taxon>
        <taxon>Pezizomycotina</taxon>
        <taxon>Sordariomycetes</taxon>
        <taxon>Sordariomycetidae</taxon>
        <taxon>Sordariales</taxon>
        <taxon>Chaetomiaceae</taxon>
        <taxon>Achaetomium</taxon>
    </lineage>
</organism>
<feature type="compositionally biased region" description="Polar residues" evidence="1">
    <location>
        <begin position="18"/>
        <end position="33"/>
    </location>
</feature>
<evidence type="ECO:0000256" key="1">
    <source>
        <dbReference type="SAM" id="MobiDB-lite"/>
    </source>
</evidence>
<sequence>MQAGEADPGRTELLIPTNAFSPGVSQNNIPQLNSPQRSISPASSSDSDIPLLPPTQRIDATGPPPYHTTTTIPQKRKRQRRFHPRREDDWTDGSADSDRPSDSSDGSSESNTSIIDQDQDQDQPPDPIPQQGVYPPDAPIEALLPLASYVAVPAIITAAAAAADAAAPPTVLTAYPFRGNPPQDWTPEQAEEVAWWIADGLQCMVTNQGTGGREIRRVETDGEVRPVAYVAYTWEKAGDAEEDFRCSVLALKLPKGEGGLTAEKMGAPSVLDFGGWLEVAVLQNTVRRDVYGEGLERGQLRQGYASRLVEGLCAEMDEQGAAGCALAPPGTEGLFTRFGFESKAKFADITTTPVSCMIRNPRPKPKTPAKLYEELQAQIARLEFAEEMRKKAGSISTAGKQGKEKAAEGSGKGKGKAKGA</sequence>
<protein>
    <submittedName>
        <fullName evidence="2">Uncharacterized protein</fullName>
    </submittedName>
</protein>
<proteinExistence type="predicted"/>
<gene>
    <name evidence="2" type="ORF">C8A03DRAFT_34079</name>
</gene>
<feature type="compositionally biased region" description="Basic residues" evidence="1">
    <location>
        <begin position="74"/>
        <end position="84"/>
    </location>
</feature>
<feature type="region of interest" description="Disordered" evidence="1">
    <location>
        <begin position="1"/>
        <end position="136"/>
    </location>
</feature>
<dbReference type="EMBL" id="MU860116">
    <property type="protein sequence ID" value="KAK4237928.1"/>
    <property type="molecule type" value="Genomic_DNA"/>
</dbReference>
<dbReference type="AlphaFoldDB" id="A0AAN7C9K9"/>
<evidence type="ECO:0000313" key="2">
    <source>
        <dbReference type="EMBL" id="KAK4237928.1"/>
    </source>
</evidence>
<evidence type="ECO:0000313" key="3">
    <source>
        <dbReference type="Proteomes" id="UP001303760"/>
    </source>
</evidence>
<feature type="region of interest" description="Disordered" evidence="1">
    <location>
        <begin position="390"/>
        <end position="420"/>
    </location>
</feature>
<accession>A0AAN7C9K9</accession>
<feature type="compositionally biased region" description="Low complexity" evidence="1">
    <location>
        <begin position="103"/>
        <end position="116"/>
    </location>
</feature>
<dbReference type="Gene3D" id="3.40.630.30">
    <property type="match status" value="1"/>
</dbReference>
<name>A0AAN7C9K9_9PEZI</name>
<keyword evidence="3" id="KW-1185">Reference proteome</keyword>
<dbReference type="SUPFAM" id="SSF55729">
    <property type="entry name" value="Acyl-CoA N-acyltransferases (Nat)"/>
    <property type="match status" value="1"/>
</dbReference>
<feature type="compositionally biased region" description="Low complexity" evidence="1">
    <location>
        <begin position="34"/>
        <end position="50"/>
    </location>
</feature>
<reference evidence="2" key="1">
    <citation type="journal article" date="2023" name="Mol. Phylogenet. Evol.">
        <title>Genome-scale phylogeny and comparative genomics of the fungal order Sordariales.</title>
        <authorList>
            <person name="Hensen N."/>
            <person name="Bonometti L."/>
            <person name="Westerberg I."/>
            <person name="Brannstrom I.O."/>
            <person name="Guillou S."/>
            <person name="Cros-Aarteil S."/>
            <person name="Calhoun S."/>
            <person name="Haridas S."/>
            <person name="Kuo A."/>
            <person name="Mondo S."/>
            <person name="Pangilinan J."/>
            <person name="Riley R."/>
            <person name="LaButti K."/>
            <person name="Andreopoulos B."/>
            <person name="Lipzen A."/>
            <person name="Chen C."/>
            <person name="Yan M."/>
            <person name="Daum C."/>
            <person name="Ng V."/>
            <person name="Clum A."/>
            <person name="Steindorff A."/>
            <person name="Ohm R.A."/>
            <person name="Martin F."/>
            <person name="Silar P."/>
            <person name="Natvig D.O."/>
            <person name="Lalanne C."/>
            <person name="Gautier V."/>
            <person name="Ament-Velasquez S.L."/>
            <person name="Kruys A."/>
            <person name="Hutchinson M.I."/>
            <person name="Powell A.J."/>
            <person name="Barry K."/>
            <person name="Miller A.N."/>
            <person name="Grigoriev I.V."/>
            <person name="Debuchy R."/>
            <person name="Gladieux P."/>
            <person name="Hiltunen Thoren M."/>
            <person name="Johannesson H."/>
        </authorList>
    </citation>
    <scope>NUCLEOTIDE SEQUENCE</scope>
    <source>
        <strain evidence="2">CBS 532.94</strain>
    </source>
</reference>
<reference evidence="2" key="2">
    <citation type="submission" date="2023-05" db="EMBL/GenBank/DDBJ databases">
        <authorList>
            <consortium name="Lawrence Berkeley National Laboratory"/>
            <person name="Steindorff A."/>
            <person name="Hensen N."/>
            <person name="Bonometti L."/>
            <person name="Westerberg I."/>
            <person name="Brannstrom I.O."/>
            <person name="Guillou S."/>
            <person name="Cros-Aarteil S."/>
            <person name="Calhoun S."/>
            <person name="Haridas S."/>
            <person name="Kuo A."/>
            <person name="Mondo S."/>
            <person name="Pangilinan J."/>
            <person name="Riley R."/>
            <person name="Labutti K."/>
            <person name="Andreopoulos B."/>
            <person name="Lipzen A."/>
            <person name="Chen C."/>
            <person name="Yanf M."/>
            <person name="Daum C."/>
            <person name="Ng V."/>
            <person name="Clum A."/>
            <person name="Ohm R."/>
            <person name="Martin F."/>
            <person name="Silar P."/>
            <person name="Natvig D."/>
            <person name="Lalanne C."/>
            <person name="Gautier V."/>
            <person name="Ament-Velasquez S.L."/>
            <person name="Kruys A."/>
            <person name="Hutchinson M.I."/>
            <person name="Powell A.J."/>
            <person name="Barry K."/>
            <person name="Miller A.N."/>
            <person name="Grigoriev I.V."/>
            <person name="Debuchy R."/>
            <person name="Gladieux P."/>
            <person name="Thoren M.H."/>
            <person name="Johannesson H."/>
        </authorList>
    </citation>
    <scope>NUCLEOTIDE SEQUENCE</scope>
    <source>
        <strain evidence="2">CBS 532.94</strain>
    </source>
</reference>